<evidence type="ECO:0000313" key="7">
    <source>
        <dbReference type="Proteomes" id="UP000091956"/>
    </source>
</evidence>
<proteinExistence type="inferred from homology"/>
<evidence type="ECO:0000256" key="2">
    <source>
        <dbReference type="PROSITE-ProRule" id="PRU10007"/>
    </source>
</evidence>
<dbReference type="PANTHER" id="PTHR43353:SF6">
    <property type="entry name" value="CYTOPLASMIC ALDEHYDE DEHYDROGENASE (EUROFUNG)"/>
    <property type="match status" value="1"/>
</dbReference>
<reference evidence="7" key="2">
    <citation type="journal article" date="2018" name="Nat. Commun.">
        <title>Extreme sensitivity to ultraviolet light in the fungal pathogen causing white-nose syndrome of bats.</title>
        <authorList>
            <person name="Palmer J.M."/>
            <person name="Drees K.P."/>
            <person name="Foster J.T."/>
            <person name="Lindner D.L."/>
        </authorList>
    </citation>
    <scope>NUCLEOTIDE SEQUENCE [LARGE SCALE GENOMIC DNA]</scope>
    <source>
        <strain evidence="7">UAMH 10579</strain>
    </source>
</reference>
<dbReference type="InterPro" id="IPR036318">
    <property type="entry name" value="FAD-bd_PCMH-like_sf"/>
</dbReference>
<dbReference type="InterPro" id="IPR016161">
    <property type="entry name" value="Ald_DH/histidinol_DH"/>
</dbReference>
<evidence type="ECO:0008006" key="8">
    <source>
        <dbReference type="Google" id="ProtNLM"/>
    </source>
</evidence>
<evidence type="ECO:0000256" key="3">
    <source>
        <dbReference type="RuleBase" id="RU003345"/>
    </source>
</evidence>
<dbReference type="Proteomes" id="UP000091956">
    <property type="component" value="Unassembled WGS sequence"/>
</dbReference>
<evidence type="ECO:0000313" key="6">
    <source>
        <dbReference type="EMBL" id="OBT95480.1"/>
    </source>
</evidence>
<protein>
    <recommendedName>
        <fullName evidence="8">Aldehyde dehydrogenase domain-containing protein</fullName>
    </recommendedName>
</protein>
<evidence type="ECO:0000259" key="5">
    <source>
        <dbReference type="Pfam" id="PF01565"/>
    </source>
</evidence>
<dbReference type="RefSeq" id="XP_018129213.1">
    <property type="nucleotide sequence ID" value="XM_018274605.1"/>
</dbReference>
<dbReference type="InterPro" id="IPR029510">
    <property type="entry name" value="Ald_DH_CS_GLU"/>
</dbReference>
<organism evidence="6 7">
    <name type="scientific">Pseudogymnoascus verrucosus</name>
    <dbReference type="NCBI Taxonomy" id="342668"/>
    <lineage>
        <taxon>Eukaryota</taxon>
        <taxon>Fungi</taxon>
        <taxon>Dikarya</taxon>
        <taxon>Ascomycota</taxon>
        <taxon>Pezizomycotina</taxon>
        <taxon>Leotiomycetes</taxon>
        <taxon>Thelebolales</taxon>
        <taxon>Thelebolaceae</taxon>
        <taxon>Pseudogymnoascus</taxon>
    </lineage>
</organism>
<gene>
    <name evidence="6" type="ORF">VE01_05139</name>
</gene>
<dbReference type="EMBL" id="KV460235">
    <property type="protein sequence ID" value="OBT95480.1"/>
    <property type="molecule type" value="Genomic_DNA"/>
</dbReference>
<dbReference type="Gene3D" id="3.40.309.10">
    <property type="entry name" value="Aldehyde Dehydrogenase, Chain A, domain 2"/>
    <property type="match status" value="1"/>
</dbReference>
<feature type="domain" description="FAD linked oxidase N-terminal" evidence="5">
    <location>
        <begin position="482"/>
        <end position="578"/>
    </location>
</feature>
<dbReference type="OrthoDB" id="310895at2759"/>
<keyword evidence="7" id="KW-1185">Reference proteome</keyword>
<dbReference type="InterPro" id="IPR016163">
    <property type="entry name" value="Ald_DH_C"/>
</dbReference>
<dbReference type="CDD" id="cd07105">
    <property type="entry name" value="ALDH_SaliADH"/>
    <property type="match status" value="1"/>
</dbReference>
<dbReference type="PROSITE" id="PS00687">
    <property type="entry name" value="ALDEHYDE_DEHYDR_GLU"/>
    <property type="match status" value="1"/>
</dbReference>
<comment type="similarity">
    <text evidence="3">Belongs to the aldehyde dehydrogenase family.</text>
</comment>
<dbReference type="SUPFAM" id="SSF56176">
    <property type="entry name" value="FAD-binding/transporter-associated domain-like"/>
    <property type="match status" value="1"/>
</dbReference>
<sequence>MKSDDIVPLIIDGLDVTTDVEFVFETNRFGGKPSPKKAFAQGASTETCLRAVESCAKAFPSWKRTDADQKRKLFQQLKHLLEVRGDDVREIIEEEINCSKLWSHINLQDSLGLIDEAAALVTSDALSGTIPITRNHNAPALVFKEPMGVILGIAPWNAPLILGFRAVVAPIAAGNTAILKGSELSPRVHYFIAQLFQDAGFPPGVLNFIMHRPQEASAAYETMISHPAVRKCNFTGSTPVGRLIASRAAASLKPVLLELGGKNFAIILDDADLDKSARLTLEGAFLNNGQICMSTDTVLVSRSVFAAYRKKLIVLMKKASSDISAVITTKSSERLRALINDAIAKGADITTGDDTDPSIIPATIVDNMIPSMDFYHAESFGPMLGLQIFDSISEATKIINDCPFGLSSAIFTRNHYRAMMIAKDLNVGAIHINGATVHDEPTIPHGGHGDSGWGRFGGSWGLDEFVHTKTIILNDYGGSAPVVRGTVVLDLHRMNKIIEVNHEYAYAVVEPGVSFFDLFEYIDKNDYNLWPSVPALGWGSVLGNVLERGFGYTPNGEHSQQQCGMEIVLSNGEIVRTGMWAKKDCTMGPLFKGY</sequence>
<dbReference type="GO" id="GO:0009450">
    <property type="term" value="P:gamma-aminobutyric acid catabolic process"/>
    <property type="evidence" value="ECO:0007669"/>
    <property type="project" value="TreeGrafter"/>
</dbReference>
<evidence type="ECO:0000256" key="1">
    <source>
        <dbReference type="ARBA" id="ARBA00023002"/>
    </source>
</evidence>
<reference evidence="6 7" key="1">
    <citation type="submission" date="2016-03" db="EMBL/GenBank/DDBJ databases">
        <title>Comparative genomics of Pseudogymnoascus destructans, the fungus causing white-nose syndrome of bats.</title>
        <authorList>
            <person name="Palmer J.M."/>
            <person name="Drees K.P."/>
            <person name="Foster J.T."/>
            <person name="Lindner D.L."/>
        </authorList>
    </citation>
    <scope>NUCLEOTIDE SEQUENCE [LARGE SCALE GENOMIC DNA]</scope>
    <source>
        <strain evidence="6 7">UAMH 10579</strain>
    </source>
</reference>
<feature type="domain" description="Aldehyde dehydrogenase" evidence="4">
    <location>
        <begin position="41"/>
        <end position="471"/>
    </location>
</feature>
<dbReference type="InterPro" id="IPR050740">
    <property type="entry name" value="Aldehyde_DH_Superfamily"/>
</dbReference>
<dbReference type="GO" id="GO:0004777">
    <property type="term" value="F:succinate-semialdehyde dehydrogenase (NAD+) activity"/>
    <property type="evidence" value="ECO:0007669"/>
    <property type="project" value="TreeGrafter"/>
</dbReference>
<dbReference type="PANTHER" id="PTHR43353">
    <property type="entry name" value="SUCCINATE-SEMIALDEHYDE DEHYDROGENASE, MITOCHONDRIAL"/>
    <property type="match status" value="1"/>
</dbReference>
<dbReference type="InterPro" id="IPR015590">
    <property type="entry name" value="Aldehyde_DH_dom"/>
</dbReference>
<dbReference type="AlphaFoldDB" id="A0A1B8GI17"/>
<dbReference type="Gene3D" id="3.30.465.10">
    <property type="match status" value="1"/>
</dbReference>
<keyword evidence="1 3" id="KW-0560">Oxidoreductase</keyword>
<feature type="active site" evidence="2">
    <location>
        <position position="258"/>
    </location>
</feature>
<dbReference type="Pfam" id="PF00171">
    <property type="entry name" value="Aldedh"/>
    <property type="match status" value="1"/>
</dbReference>
<dbReference type="Gene3D" id="3.40.605.10">
    <property type="entry name" value="Aldehyde Dehydrogenase, Chain A, domain 1"/>
    <property type="match status" value="1"/>
</dbReference>
<dbReference type="GO" id="GO:0050660">
    <property type="term" value="F:flavin adenine dinucleotide binding"/>
    <property type="evidence" value="ECO:0007669"/>
    <property type="project" value="InterPro"/>
</dbReference>
<name>A0A1B8GI17_9PEZI</name>
<dbReference type="STRING" id="342668.A0A1B8GI17"/>
<dbReference type="SUPFAM" id="SSF53720">
    <property type="entry name" value="ALDH-like"/>
    <property type="match status" value="1"/>
</dbReference>
<dbReference type="Pfam" id="PF01565">
    <property type="entry name" value="FAD_binding_4"/>
    <property type="match status" value="1"/>
</dbReference>
<dbReference type="GeneID" id="28838525"/>
<dbReference type="InterPro" id="IPR016169">
    <property type="entry name" value="FAD-bd_PCMH_sub2"/>
</dbReference>
<accession>A0A1B8GI17</accession>
<evidence type="ECO:0000259" key="4">
    <source>
        <dbReference type="Pfam" id="PF00171"/>
    </source>
</evidence>
<dbReference type="InterPro" id="IPR016162">
    <property type="entry name" value="Ald_DH_N"/>
</dbReference>
<dbReference type="InterPro" id="IPR006094">
    <property type="entry name" value="Oxid_FAD_bind_N"/>
</dbReference>